<dbReference type="InterPro" id="IPR036286">
    <property type="entry name" value="LexA/Signal_pep-like_sf"/>
</dbReference>
<dbReference type="EC" id="3.4.21.89" evidence="4 7"/>
<dbReference type="PRINTS" id="PR00727">
    <property type="entry name" value="LEADERPTASE"/>
</dbReference>
<dbReference type="Proteomes" id="UP000295411">
    <property type="component" value="Unassembled WGS sequence"/>
</dbReference>
<evidence type="ECO:0000256" key="5">
    <source>
        <dbReference type="ARBA" id="ARBA00022801"/>
    </source>
</evidence>
<evidence type="ECO:0000256" key="4">
    <source>
        <dbReference type="ARBA" id="ARBA00013208"/>
    </source>
</evidence>
<dbReference type="Gene3D" id="2.10.109.10">
    <property type="entry name" value="Umud Fragment, subunit A"/>
    <property type="match status" value="1"/>
</dbReference>
<dbReference type="GO" id="GO:0004252">
    <property type="term" value="F:serine-type endopeptidase activity"/>
    <property type="evidence" value="ECO:0007669"/>
    <property type="project" value="InterPro"/>
</dbReference>
<keyword evidence="7" id="KW-0645">Protease</keyword>
<comment type="catalytic activity">
    <reaction evidence="1 7">
        <text>Cleavage of hydrophobic, N-terminal signal or leader sequences from secreted and periplasmic proteins.</text>
        <dbReference type="EC" id="3.4.21.89"/>
    </reaction>
</comment>
<keyword evidence="5 7" id="KW-0378">Hydrolase</keyword>
<evidence type="ECO:0000256" key="1">
    <source>
        <dbReference type="ARBA" id="ARBA00000677"/>
    </source>
</evidence>
<evidence type="ECO:0000256" key="2">
    <source>
        <dbReference type="ARBA" id="ARBA00004401"/>
    </source>
</evidence>
<dbReference type="AlphaFoldDB" id="A0A4R5U3M9"/>
<evidence type="ECO:0000256" key="7">
    <source>
        <dbReference type="RuleBase" id="RU362042"/>
    </source>
</evidence>
<comment type="similarity">
    <text evidence="3 7">Belongs to the peptidase S26 family.</text>
</comment>
<dbReference type="GO" id="GO:0009003">
    <property type="term" value="F:signal peptidase activity"/>
    <property type="evidence" value="ECO:0007669"/>
    <property type="project" value="UniProtKB-EC"/>
</dbReference>
<evidence type="ECO:0000256" key="3">
    <source>
        <dbReference type="ARBA" id="ARBA00009370"/>
    </source>
</evidence>
<dbReference type="CDD" id="cd06530">
    <property type="entry name" value="S26_SPase_I"/>
    <property type="match status" value="1"/>
</dbReference>
<dbReference type="InterPro" id="IPR019758">
    <property type="entry name" value="Pept_S26A_signal_pept_1_CS"/>
</dbReference>
<dbReference type="PANTHER" id="PTHR43390:SF1">
    <property type="entry name" value="CHLOROPLAST PROCESSING PEPTIDASE"/>
    <property type="match status" value="1"/>
</dbReference>
<dbReference type="PANTHER" id="PTHR43390">
    <property type="entry name" value="SIGNAL PEPTIDASE I"/>
    <property type="match status" value="1"/>
</dbReference>
<reference evidence="9 10" key="1">
    <citation type="submission" date="2019-03" db="EMBL/GenBank/DDBJ databases">
        <title>Arthrobacter sp. nov., an bacterium isolated from biocrust in Mu Us Desert.</title>
        <authorList>
            <person name="Lixiong L."/>
        </authorList>
    </citation>
    <scope>NUCLEOTIDE SEQUENCE [LARGE SCALE GENOMIC DNA]</scope>
    <source>
        <strain evidence="9 10">SLN-3</strain>
    </source>
</reference>
<evidence type="ECO:0000256" key="6">
    <source>
        <dbReference type="PIRSR" id="PIRSR600223-1"/>
    </source>
</evidence>
<sequence>MRWPRGRPPRVLRPRLLAAALLPVLVLLLIRGWLVESLTVSSDSMEPTIPAGSVVLVYKPAAAADRIPAGAVVAFTSPVDGRKIIKRVVAGEGQTVAIRDSKLYVDDVAVPEPFVDHDRIDATYFGPEIVPAGSVFVLGDNRGVSIDSRDFGAVSLDAIQGTVVTDWK</sequence>
<protein>
    <recommendedName>
        <fullName evidence="4 7">Signal peptidase I</fullName>
        <ecNumber evidence="4 7">3.4.21.89</ecNumber>
    </recommendedName>
</protein>
<feature type="active site" evidence="6">
    <location>
        <position position="86"/>
    </location>
</feature>
<evidence type="ECO:0000313" key="10">
    <source>
        <dbReference type="Proteomes" id="UP000295411"/>
    </source>
</evidence>
<dbReference type="RefSeq" id="WP_133402702.1">
    <property type="nucleotide sequence ID" value="NZ_SMTK01000001.1"/>
</dbReference>
<dbReference type="InterPro" id="IPR019533">
    <property type="entry name" value="Peptidase_S26"/>
</dbReference>
<keyword evidence="10" id="KW-1185">Reference proteome</keyword>
<dbReference type="NCBIfam" id="TIGR02227">
    <property type="entry name" value="sigpep_I_bact"/>
    <property type="match status" value="1"/>
</dbReference>
<dbReference type="SUPFAM" id="SSF51306">
    <property type="entry name" value="LexA/Signal peptidase"/>
    <property type="match status" value="1"/>
</dbReference>
<dbReference type="GO" id="GO:0005886">
    <property type="term" value="C:plasma membrane"/>
    <property type="evidence" value="ECO:0007669"/>
    <property type="project" value="UniProtKB-SubCell"/>
</dbReference>
<name>A0A4R5U3M9_9MICC</name>
<accession>A0A4R5U3M9</accession>
<comment type="caution">
    <text evidence="9">The sequence shown here is derived from an EMBL/GenBank/DDBJ whole genome shotgun (WGS) entry which is preliminary data.</text>
</comment>
<dbReference type="EMBL" id="SMTK01000001">
    <property type="protein sequence ID" value="TDK28296.1"/>
    <property type="molecule type" value="Genomic_DNA"/>
</dbReference>
<dbReference type="PROSITE" id="PS00761">
    <property type="entry name" value="SPASE_I_3"/>
    <property type="match status" value="1"/>
</dbReference>
<dbReference type="InterPro" id="IPR000223">
    <property type="entry name" value="Pept_S26A_signal_pept_1"/>
</dbReference>
<dbReference type="Pfam" id="PF10502">
    <property type="entry name" value="Peptidase_S26"/>
    <property type="match status" value="1"/>
</dbReference>
<organism evidence="9 10">
    <name type="scientific">Arthrobacter crusticola</name>
    <dbReference type="NCBI Taxonomy" id="2547960"/>
    <lineage>
        <taxon>Bacteria</taxon>
        <taxon>Bacillati</taxon>
        <taxon>Actinomycetota</taxon>
        <taxon>Actinomycetes</taxon>
        <taxon>Micrococcales</taxon>
        <taxon>Micrococcaceae</taxon>
        <taxon>Arthrobacter</taxon>
    </lineage>
</organism>
<dbReference type="GO" id="GO:0006465">
    <property type="term" value="P:signal peptide processing"/>
    <property type="evidence" value="ECO:0007669"/>
    <property type="project" value="InterPro"/>
</dbReference>
<dbReference type="OrthoDB" id="9815782at2"/>
<evidence type="ECO:0000313" key="9">
    <source>
        <dbReference type="EMBL" id="TDK28296.1"/>
    </source>
</evidence>
<gene>
    <name evidence="9" type="primary">lepB</name>
    <name evidence="9" type="ORF">E2F48_02555</name>
</gene>
<feature type="domain" description="Peptidase S26" evidence="8">
    <location>
        <begin position="16"/>
        <end position="164"/>
    </location>
</feature>
<comment type="subcellular location">
    <subcellularLocation>
        <location evidence="2">Cell membrane</location>
        <topology evidence="2">Single-pass type II membrane protein</topology>
    </subcellularLocation>
    <subcellularLocation>
        <location evidence="7">Membrane</location>
        <topology evidence="7">Single-pass type II membrane protein</topology>
    </subcellularLocation>
</comment>
<feature type="active site" evidence="6">
    <location>
        <position position="44"/>
    </location>
</feature>
<evidence type="ECO:0000259" key="8">
    <source>
        <dbReference type="Pfam" id="PF10502"/>
    </source>
</evidence>
<proteinExistence type="inferred from homology"/>